<dbReference type="InterPro" id="IPR008928">
    <property type="entry name" value="6-hairpin_glycosidase_sf"/>
</dbReference>
<dbReference type="Gene3D" id="1.50.10.10">
    <property type="match status" value="1"/>
</dbReference>
<gene>
    <name evidence="2" type="ORF">PFX98_22870</name>
</gene>
<dbReference type="KEGG" id="pais:PFX98_22870"/>
<evidence type="ECO:0000256" key="1">
    <source>
        <dbReference type="SAM" id="SignalP"/>
    </source>
</evidence>
<feature type="signal peptide" evidence="1">
    <location>
        <begin position="1"/>
        <end position="20"/>
    </location>
</feature>
<dbReference type="AlphaFoldDB" id="A0AA95NAJ9"/>
<proteinExistence type="predicted"/>
<organism evidence="2 3">
    <name type="scientific">Paucibacter sediminis</name>
    <dbReference type="NCBI Taxonomy" id="3019553"/>
    <lineage>
        <taxon>Bacteria</taxon>
        <taxon>Pseudomonadati</taxon>
        <taxon>Pseudomonadota</taxon>
        <taxon>Betaproteobacteria</taxon>
        <taxon>Burkholderiales</taxon>
        <taxon>Sphaerotilaceae</taxon>
        <taxon>Roseateles</taxon>
    </lineage>
</organism>
<feature type="chain" id="PRO_5041640095" description="Six-hairpin glycosidase-like protein" evidence="1">
    <location>
        <begin position="21"/>
        <end position="660"/>
    </location>
</feature>
<dbReference type="SUPFAM" id="SSF48208">
    <property type="entry name" value="Six-hairpin glycosidases"/>
    <property type="match status" value="1"/>
</dbReference>
<reference evidence="2" key="1">
    <citation type="submission" date="2023-01" db="EMBL/GenBank/DDBJ databases">
        <title>Whole genome sequence of Paucibacter sp. S2-9 isolated from pond sediment.</title>
        <authorList>
            <person name="Jung J.Y."/>
        </authorList>
    </citation>
    <scope>NUCLEOTIDE SEQUENCE</scope>
    <source>
        <strain evidence="2">S2-9</strain>
    </source>
</reference>
<dbReference type="EMBL" id="CP116346">
    <property type="protein sequence ID" value="WIT11700.1"/>
    <property type="molecule type" value="Genomic_DNA"/>
</dbReference>
<dbReference type="Proteomes" id="UP001177769">
    <property type="component" value="Chromosome"/>
</dbReference>
<evidence type="ECO:0000313" key="3">
    <source>
        <dbReference type="Proteomes" id="UP001177769"/>
    </source>
</evidence>
<sequence length="660" mass="73423">MHKLLPTALLGASLLLSAHAQIPDFQPRWRLEAGQISWTVRDAHRDQLEMSGRQVSAVIDYGSDAQGRLALKRTVVWPMLRTLPDDTHASLMRSYELGITPELLIDGRAAAPETLQQVRFDGMLTLESALGQDLTLVRRLSPSPDEPALVERLELVNRGTRSVRYQFKPLLRSEATAAEAGTHGAYRIQVSAAGREGELAPQQRVAVDLVFMARLANEMVHVDTDEAFERRAAKLAQWRGQLVLETPEPVLNTMFDFAKIRAAESIFATRGGLMHGPGGTRYYAAIWANDQAEYVNPFFPYLGDQAGVESAFNSFRWFASYMNEQYKPIPSSIVAEGRSFWNGAGDRGDCAMIAYGASHFALAQGDRDGAQRLQPLIAWCLEYNRRQRDATGIIRSDSDELEGRFPAGKANLSTNVLAYAALLGAARLAEDLDPARAPALRAEAAALRQAIDRHFAARVGGFDTYRYYEGNDKLRAWIALPLSFGIHERQAGTVEALLSPQLWSANGVLTEAGDSTFWDRSTLYAFRGLMRSGELERVLPYFRYYSQRRLLGEHVPYAVEAWPEGQQRHLSAESGLYARVVVEGLFGIEPLGLRRFALAPRLPQAWPRMALRQIRAFGSQGLDISTERKGSQQQVRVSAQGKLLLDTLWDGRAPLQVTLP</sequence>
<dbReference type="GO" id="GO:0005975">
    <property type="term" value="P:carbohydrate metabolic process"/>
    <property type="evidence" value="ECO:0007669"/>
    <property type="project" value="InterPro"/>
</dbReference>
<dbReference type="RefSeq" id="WP_285232785.1">
    <property type="nucleotide sequence ID" value="NZ_CP116346.1"/>
</dbReference>
<dbReference type="InterPro" id="IPR012341">
    <property type="entry name" value="6hp_glycosidase-like_sf"/>
</dbReference>
<accession>A0AA95NAJ9</accession>
<evidence type="ECO:0000313" key="2">
    <source>
        <dbReference type="EMBL" id="WIT11700.1"/>
    </source>
</evidence>
<keyword evidence="1" id="KW-0732">Signal</keyword>
<keyword evidence="3" id="KW-1185">Reference proteome</keyword>
<protein>
    <recommendedName>
        <fullName evidence="4">Six-hairpin glycosidase-like protein</fullName>
    </recommendedName>
</protein>
<evidence type="ECO:0008006" key="4">
    <source>
        <dbReference type="Google" id="ProtNLM"/>
    </source>
</evidence>
<name>A0AA95NAJ9_9BURK</name>